<dbReference type="OrthoDB" id="1097360at2"/>
<protein>
    <recommendedName>
        <fullName evidence="3">Transposase</fullName>
    </recommendedName>
</protein>
<keyword evidence="2" id="KW-1185">Reference proteome</keyword>
<organism evidence="1 2">
    <name type="scientific">Bacillus manliponensis</name>
    <dbReference type="NCBI Taxonomy" id="574376"/>
    <lineage>
        <taxon>Bacteria</taxon>
        <taxon>Bacillati</taxon>
        <taxon>Bacillota</taxon>
        <taxon>Bacilli</taxon>
        <taxon>Bacillales</taxon>
        <taxon>Bacillaceae</taxon>
        <taxon>Bacillus</taxon>
        <taxon>Bacillus cereus group</taxon>
    </lineage>
</organism>
<evidence type="ECO:0000313" key="2">
    <source>
        <dbReference type="Proteomes" id="UP000027822"/>
    </source>
</evidence>
<dbReference type="InterPro" id="IPR010106">
    <property type="entry name" value="RpnA"/>
</dbReference>
<sequence length="275" mass="32248">MKRLRPLNDVIFKKLFGEKKDKHLLISFLNAILNYDIVDVDIQEEKLTKETLDSKQGILDIKAKTYAGEKINIEVQLLNQYNMIQRTLFYWSKLYTENFKTKGNYKDLSKTVTINLLGFTLFEESPYHTTYHLYEDTSKQRLNDLLEIHFIEFPKFEQIDKNLHNSLHCWLLFLKGDIADSLLKEVIQMDELIQQANDKLMFLASDDETRRLYELREKHLSDEITRIEGAKEEAASIKAKEIAVKLLKMGHSVDSICELTGLSKEEIEEIKHKSN</sequence>
<dbReference type="eggNOG" id="COG5464">
    <property type="taxonomic scope" value="Bacteria"/>
</dbReference>
<dbReference type="PANTHER" id="PTHR41317">
    <property type="entry name" value="PD-(D_E)XK NUCLEASE FAMILY TRANSPOSASE"/>
    <property type="match status" value="1"/>
</dbReference>
<dbReference type="NCBIfam" id="TIGR01784">
    <property type="entry name" value="T_den_put_tspse"/>
    <property type="match status" value="1"/>
</dbReference>
<proteinExistence type="predicted"/>
<dbReference type="RefSeq" id="WP_034640669.1">
    <property type="nucleotide sequence ID" value="NZ_CBCSJC010000014.1"/>
</dbReference>
<dbReference type="PANTHER" id="PTHR41317:SF1">
    <property type="entry name" value="PD-(D_E)XK NUCLEASE FAMILY TRANSPOSASE"/>
    <property type="match status" value="1"/>
</dbReference>
<name>A0A073JWB3_9BACI</name>
<gene>
    <name evidence="1" type="ORF">BAMA_04850</name>
</gene>
<dbReference type="STRING" id="574376.BAMA_04850"/>
<evidence type="ECO:0008006" key="3">
    <source>
        <dbReference type="Google" id="ProtNLM"/>
    </source>
</evidence>
<reference evidence="1 2" key="1">
    <citation type="submission" date="2014-06" db="EMBL/GenBank/DDBJ databases">
        <title>Draft genome sequence of Bacillus manliponensis JCM 15802 (MCCC 1A00708).</title>
        <authorList>
            <person name="Lai Q."/>
            <person name="Liu Y."/>
            <person name="Shao Z."/>
        </authorList>
    </citation>
    <scope>NUCLEOTIDE SEQUENCE [LARGE SCALE GENOMIC DNA]</scope>
    <source>
        <strain evidence="1 2">JCM 15802</strain>
    </source>
</reference>
<dbReference type="Pfam" id="PF12784">
    <property type="entry name" value="PDDEXK_2"/>
    <property type="match status" value="1"/>
</dbReference>
<dbReference type="AlphaFoldDB" id="A0A073JWB3"/>
<accession>A0A073JWB3</accession>
<comment type="caution">
    <text evidence="1">The sequence shown here is derived from an EMBL/GenBank/DDBJ whole genome shotgun (WGS) entry which is preliminary data.</text>
</comment>
<dbReference type="Proteomes" id="UP000027822">
    <property type="component" value="Unassembled WGS sequence"/>
</dbReference>
<evidence type="ECO:0000313" key="1">
    <source>
        <dbReference type="EMBL" id="KEK18585.1"/>
    </source>
</evidence>
<dbReference type="EMBL" id="JOTN01000013">
    <property type="protein sequence ID" value="KEK18585.1"/>
    <property type="molecule type" value="Genomic_DNA"/>
</dbReference>